<keyword evidence="3" id="KW-1185">Reference proteome</keyword>
<proteinExistence type="predicted"/>
<protein>
    <submittedName>
        <fullName evidence="2">Ketosteroid isomerase-like protein</fullName>
    </submittedName>
</protein>
<dbReference type="EMBL" id="JADOUF010000001">
    <property type="protein sequence ID" value="MBG6135922.1"/>
    <property type="molecule type" value="Genomic_DNA"/>
</dbReference>
<feature type="domain" description="DUF4440" evidence="1">
    <location>
        <begin position="6"/>
        <end position="104"/>
    </location>
</feature>
<organism evidence="2 3">
    <name type="scientific">Longispora fulva</name>
    <dbReference type="NCBI Taxonomy" id="619741"/>
    <lineage>
        <taxon>Bacteria</taxon>
        <taxon>Bacillati</taxon>
        <taxon>Actinomycetota</taxon>
        <taxon>Actinomycetes</taxon>
        <taxon>Micromonosporales</taxon>
        <taxon>Micromonosporaceae</taxon>
        <taxon>Longispora</taxon>
    </lineage>
</organism>
<comment type="caution">
    <text evidence="2">The sequence shown here is derived from an EMBL/GenBank/DDBJ whole genome shotgun (WGS) entry which is preliminary data.</text>
</comment>
<evidence type="ECO:0000313" key="3">
    <source>
        <dbReference type="Proteomes" id="UP000622552"/>
    </source>
</evidence>
<dbReference type="GO" id="GO:0016853">
    <property type="term" value="F:isomerase activity"/>
    <property type="evidence" value="ECO:0007669"/>
    <property type="project" value="UniProtKB-KW"/>
</dbReference>
<dbReference type="PANTHER" id="PTHR34957:SF1">
    <property type="entry name" value="NUCLEAR TRANSPORT FACTOR 2 (NTF2) FAMILY PROTEIN"/>
    <property type="match status" value="1"/>
</dbReference>
<gene>
    <name evidence="2" type="ORF">IW245_002116</name>
</gene>
<dbReference type="PANTHER" id="PTHR34957">
    <property type="entry name" value="NUCLEAR TRANSPORT FACTOR 2 (NTF2) FAMILY PROTEIN"/>
    <property type="match status" value="1"/>
</dbReference>
<accession>A0A8J7GFZ9</accession>
<dbReference type="AlphaFoldDB" id="A0A8J7GFZ9"/>
<dbReference type="Gene3D" id="3.10.450.50">
    <property type="match status" value="1"/>
</dbReference>
<dbReference type="Proteomes" id="UP000622552">
    <property type="component" value="Unassembled WGS sequence"/>
</dbReference>
<sequence>MNSLLKGDSGPMAEVWSHADDVSTTHPLGGRQEGWEEVRASWDGAAQAFSDGMVKVSDLSVHAVDGLAYTLGTEHVDAKAGGKKVHSDIRATNIYRREGGDWKMIHHQTDADRGIQEALGLS</sequence>
<reference evidence="2" key="1">
    <citation type="submission" date="2020-11" db="EMBL/GenBank/DDBJ databases">
        <title>Sequencing the genomes of 1000 actinobacteria strains.</title>
        <authorList>
            <person name="Klenk H.-P."/>
        </authorList>
    </citation>
    <scope>NUCLEOTIDE SEQUENCE</scope>
    <source>
        <strain evidence="2">DSM 45356</strain>
    </source>
</reference>
<evidence type="ECO:0000313" key="2">
    <source>
        <dbReference type="EMBL" id="MBG6135922.1"/>
    </source>
</evidence>
<dbReference type="SUPFAM" id="SSF54427">
    <property type="entry name" value="NTF2-like"/>
    <property type="match status" value="1"/>
</dbReference>
<dbReference type="InterPro" id="IPR032710">
    <property type="entry name" value="NTF2-like_dom_sf"/>
</dbReference>
<name>A0A8J7GFZ9_9ACTN</name>
<dbReference type="Pfam" id="PF14534">
    <property type="entry name" value="DUF4440"/>
    <property type="match status" value="1"/>
</dbReference>
<evidence type="ECO:0000259" key="1">
    <source>
        <dbReference type="Pfam" id="PF14534"/>
    </source>
</evidence>
<keyword evidence="2" id="KW-0413">Isomerase</keyword>
<dbReference type="InterPro" id="IPR027843">
    <property type="entry name" value="DUF4440"/>
</dbReference>